<dbReference type="KEGG" id="dtl:H8F01_13335"/>
<sequence length="225" mass="24217">MAQSGAVNGTVALSSQLVDRGLAITPATAILQGTASWTLPSGWAFGVAAGTQVRQATPLAEVLAQASRTWRVAPDWQFVAALAYEDYPGPASSAFNHMEASASWIYRDVLTLGVAAMTPTSGAAHPLLGAVDLDFRWPLPLHLSLAAGAGYARNQMPDYYTDTDEYGSHRYRDGTRVDSYGYGHLGLVWRQGPWRVEVDRVFVDATLRQDGLAASPWVATAAWSF</sequence>
<protein>
    <submittedName>
        <fullName evidence="1">Uncharacterized protein</fullName>
    </submittedName>
</protein>
<evidence type="ECO:0000313" key="1">
    <source>
        <dbReference type="EMBL" id="QNK00109.1"/>
    </source>
</evidence>
<gene>
    <name evidence="1" type="ORF">H8F01_13335</name>
</gene>
<dbReference type="Proteomes" id="UP000515873">
    <property type="component" value="Chromosome"/>
</dbReference>
<dbReference type="EMBL" id="CP060412">
    <property type="protein sequence ID" value="QNK00109.1"/>
    <property type="molecule type" value="Genomic_DNA"/>
</dbReference>
<reference evidence="1 2" key="1">
    <citation type="submission" date="2020-08" db="EMBL/GenBank/DDBJ databases">
        <title>Dyella sp. G9 isolated from forest soil.</title>
        <authorList>
            <person name="Fu J."/>
            <person name="Qiu L."/>
        </authorList>
    </citation>
    <scope>NUCLEOTIDE SEQUENCE [LARGE SCALE GENOMIC DNA]</scope>
    <source>
        <strain evidence="1 2">G9</strain>
    </source>
</reference>
<dbReference type="AlphaFoldDB" id="A0A7G8Q001"/>
<proteinExistence type="predicted"/>
<accession>A0A7G8Q001</accession>
<keyword evidence="2" id="KW-1185">Reference proteome</keyword>
<organism evidence="1 2">
    <name type="scientific">Dyella telluris</name>
    <dbReference type="NCBI Taxonomy" id="2763498"/>
    <lineage>
        <taxon>Bacteria</taxon>
        <taxon>Pseudomonadati</taxon>
        <taxon>Pseudomonadota</taxon>
        <taxon>Gammaproteobacteria</taxon>
        <taxon>Lysobacterales</taxon>
        <taxon>Rhodanobacteraceae</taxon>
        <taxon>Dyella</taxon>
    </lineage>
</organism>
<dbReference type="RefSeq" id="WP_187055589.1">
    <property type="nucleotide sequence ID" value="NZ_CP060412.1"/>
</dbReference>
<evidence type="ECO:0000313" key="2">
    <source>
        <dbReference type="Proteomes" id="UP000515873"/>
    </source>
</evidence>
<name>A0A7G8Q001_9GAMM</name>